<evidence type="ECO:0000256" key="1">
    <source>
        <dbReference type="SAM" id="MobiDB-lite"/>
    </source>
</evidence>
<comment type="caution">
    <text evidence="2">The sequence shown here is derived from an EMBL/GenBank/DDBJ whole genome shotgun (WGS) entry which is preliminary data.</text>
</comment>
<name>A0ABV8GEF4_9ACTN</name>
<protein>
    <submittedName>
        <fullName evidence="2">Uncharacterized protein</fullName>
    </submittedName>
</protein>
<accession>A0ABV8GEF4</accession>
<evidence type="ECO:0000313" key="3">
    <source>
        <dbReference type="Proteomes" id="UP001595851"/>
    </source>
</evidence>
<gene>
    <name evidence="2" type="ORF">ACFOY2_28960</name>
</gene>
<evidence type="ECO:0000313" key="2">
    <source>
        <dbReference type="EMBL" id="MFC4011289.1"/>
    </source>
</evidence>
<feature type="region of interest" description="Disordered" evidence="1">
    <location>
        <begin position="75"/>
        <end position="97"/>
    </location>
</feature>
<dbReference type="EMBL" id="JBHSBI010000015">
    <property type="protein sequence ID" value="MFC4011289.1"/>
    <property type="molecule type" value="Genomic_DNA"/>
</dbReference>
<dbReference type="Proteomes" id="UP001595851">
    <property type="component" value="Unassembled WGS sequence"/>
</dbReference>
<dbReference type="RefSeq" id="WP_379531243.1">
    <property type="nucleotide sequence ID" value="NZ_JBHSBI010000015.1"/>
</dbReference>
<proteinExistence type="predicted"/>
<keyword evidence="3" id="KW-1185">Reference proteome</keyword>
<organism evidence="2 3">
    <name type="scientific">Nonomuraea purpurea</name>
    <dbReference type="NCBI Taxonomy" id="1849276"/>
    <lineage>
        <taxon>Bacteria</taxon>
        <taxon>Bacillati</taxon>
        <taxon>Actinomycetota</taxon>
        <taxon>Actinomycetes</taxon>
        <taxon>Streptosporangiales</taxon>
        <taxon>Streptosporangiaceae</taxon>
        <taxon>Nonomuraea</taxon>
    </lineage>
</organism>
<reference evidence="3" key="1">
    <citation type="journal article" date="2019" name="Int. J. Syst. Evol. Microbiol.">
        <title>The Global Catalogue of Microorganisms (GCM) 10K type strain sequencing project: providing services to taxonomists for standard genome sequencing and annotation.</title>
        <authorList>
            <consortium name="The Broad Institute Genomics Platform"/>
            <consortium name="The Broad Institute Genome Sequencing Center for Infectious Disease"/>
            <person name="Wu L."/>
            <person name="Ma J."/>
        </authorList>
    </citation>
    <scope>NUCLEOTIDE SEQUENCE [LARGE SCALE GENOMIC DNA]</scope>
    <source>
        <strain evidence="3">TBRC 1276</strain>
    </source>
</reference>
<sequence length="97" mass="10388">MTAPHSTCPAATPAGQAPTLPCPVLVLTAQHAHALLDALDQAGPHLLHGVAPDPVRREFFYQRAWLRLRMEQHGHLAATDTPSRSPAHDHPNATSPA</sequence>